<proteinExistence type="predicted"/>
<dbReference type="InterPro" id="IPR009057">
    <property type="entry name" value="Homeodomain-like_sf"/>
</dbReference>
<dbReference type="Pfam" id="PF14246">
    <property type="entry name" value="TetR_C_7"/>
    <property type="match status" value="1"/>
</dbReference>
<evidence type="ECO:0000313" key="2">
    <source>
        <dbReference type="EMBL" id="GEL01918.1"/>
    </source>
</evidence>
<accession>A0A511BVA8</accession>
<feature type="domain" description="Transcriptional regulator TetR C-terminal Proteobacteria type" evidence="1">
    <location>
        <begin position="57"/>
        <end position="165"/>
    </location>
</feature>
<evidence type="ECO:0000259" key="1">
    <source>
        <dbReference type="Pfam" id="PF14246"/>
    </source>
</evidence>
<protein>
    <recommendedName>
        <fullName evidence="1">Transcriptional regulator TetR C-terminal Proteobacteria type domain-containing protein</fullName>
    </recommendedName>
</protein>
<dbReference type="Proteomes" id="UP000321405">
    <property type="component" value="Unassembled WGS sequence"/>
</dbReference>
<dbReference type="SUPFAM" id="SSF46689">
    <property type="entry name" value="Homeodomain-like"/>
    <property type="match status" value="1"/>
</dbReference>
<dbReference type="InterPro" id="IPR039536">
    <property type="entry name" value="TetR_C_Proteobacteria"/>
</dbReference>
<name>A0A511BVA8_9PROT</name>
<dbReference type="Gene3D" id="1.10.357.10">
    <property type="entry name" value="Tetracycline Repressor, domain 2"/>
    <property type="match status" value="1"/>
</dbReference>
<dbReference type="AlphaFoldDB" id="A0A511BVA8"/>
<dbReference type="SUPFAM" id="SSF48498">
    <property type="entry name" value="Tetracyclin repressor-like, C-terminal domain"/>
    <property type="match status" value="1"/>
</dbReference>
<keyword evidence="3" id="KW-1185">Reference proteome</keyword>
<comment type="caution">
    <text evidence="2">The sequence shown here is derived from an EMBL/GenBank/DDBJ whole genome shotgun (WGS) entry which is preliminary data.</text>
</comment>
<dbReference type="Gene3D" id="1.10.10.60">
    <property type="entry name" value="Homeodomain-like"/>
    <property type="match status" value="1"/>
</dbReference>
<dbReference type="EMBL" id="BJVC01000002">
    <property type="protein sequence ID" value="GEL01918.1"/>
    <property type="molecule type" value="Genomic_DNA"/>
</dbReference>
<gene>
    <name evidence="2" type="ORF">SSA02_10810</name>
</gene>
<sequence>MDRIARCSNMSKKTLYHMFASKQEMVELLLKDRLLLSELRDLRLQGETVEAQLIFGLEALRDAMMEEKRLNLIRVVIAEVSRNPEVSRFVREFFSSASEPFPLKIWLTRLRDEGRIRVDDIEEASDMLYGSALATLMLCELTHCRPVNYWRDNPDYIPRAVRSFLVGAGQAGSCCAAVAQS</sequence>
<reference evidence="2 3" key="1">
    <citation type="submission" date="2019-07" db="EMBL/GenBank/DDBJ databases">
        <title>Whole genome shotgun sequence of Swaminathania salitolerans NBRC 104436.</title>
        <authorList>
            <person name="Hosoyama A."/>
            <person name="Uohara A."/>
            <person name="Ohji S."/>
            <person name="Ichikawa N."/>
        </authorList>
    </citation>
    <scope>NUCLEOTIDE SEQUENCE [LARGE SCALE GENOMIC DNA]</scope>
    <source>
        <strain evidence="2 3">NBRC 104436</strain>
    </source>
</reference>
<dbReference type="InterPro" id="IPR036271">
    <property type="entry name" value="Tet_transcr_reg_TetR-rel_C_sf"/>
</dbReference>
<evidence type="ECO:0000313" key="3">
    <source>
        <dbReference type="Proteomes" id="UP000321405"/>
    </source>
</evidence>
<organism evidence="2 3">
    <name type="scientific">Swaminathania salitolerans</name>
    <dbReference type="NCBI Taxonomy" id="182838"/>
    <lineage>
        <taxon>Bacteria</taxon>
        <taxon>Pseudomonadati</taxon>
        <taxon>Pseudomonadota</taxon>
        <taxon>Alphaproteobacteria</taxon>
        <taxon>Acetobacterales</taxon>
        <taxon>Acetobacteraceae</taxon>
        <taxon>Swaminathania</taxon>
    </lineage>
</organism>